<dbReference type="InterPro" id="IPR013249">
    <property type="entry name" value="RNA_pol_sigma70_r4_t2"/>
</dbReference>
<sequence>MENEKLIQQWFNDYHDDVYNYLVYYFGTKDVEDFVQEAFIKAYQNMNRFEGRSNPKTWLITIARNVAIDHLRKNRLKRFLPISLLNKAAAPDKNPLEHVLEDETKRELYGLIKQMKPAYRDVLILRGIMQLTPEETAAILGWEKARVNLSFHRAIEGLRKQSRNEKGGAQNAAINE</sequence>
<keyword evidence="3" id="KW-0731">Sigma factor</keyword>
<evidence type="ECO:0000256" key="3">
    <source>
        <dbReference type="ARBA" id="ARBA00023082"/>
    </source>
</evidence>
<name>A0A3D8GV16_9BACI</name>
<dbReference type="Gene3D" id="1.10.1740.10">
    <property type="match status" value="1"/>
</dbReference>
<reference evidence="7 8" key="1">
    <citation type="submission" date="2018-07" db="EMBL/GenBank/DDBJ databases">
        <title>Bacillus sp. YLB-04 draft genome sequence.</title>
        <authorList>
            <person name="Yu L."/>
            <person name="Tang X."/>
        </authorList>
    </citation>
    <scope>NUCLEOTIDE SEQUENCE [LARGE SCALE GENOMIC DNA]</scope>
    <source>
        <strain evidence="7 8">YLB-04</strain>
    </source>
</reference>
<organism evidence="7 8">
    <name type="scientific">Neobacillus piezotolerans</name>
    <dbReference type="NCBI Taxonomy" id="2259171"/>
    <lineage>
        <taxon>Bacteria</taxon>
        <taxon>Bacillati</taxon>
        <taxon>Bacillota</taxon>
        <taxon>Bacilli</taxon>
        <taxon>Bacillales</taxon>
        <taxon>Bacillaceae</taxon>
        <taxon>Neobacillus</taxon>
    </lineage>
</organism>
<dbReference type="NCBIfam" id="TIGR02937">
    <property type="entry name" value="sigma70-ECF"/>
    <property type="match status" value="1"/>
</dbReference>
<dbReference type="RefSeq" id="WP_115450246.1">
    <property type="nucleotide sequence ID" value="NZ_QNQT01000001.1"/>
</dbReference>
<dbReference type="InterPro" id="IPR007627">
    <property type="entry name" value="RNA_pol_sigma70_r2"/>
</dbReference>
<dbReference type="GO" id="GO:0003677">
    <property type="term" value="F:DNA binding"/>
    <property type="evidence" value="ECO:0007669"/>
    <property type="project" value="InterPro"/>
</dbReference>
<dbReference type="InterPro" id="IPR036388">
    <property type="entry name" value="WH-like_DNA-bd_sf"/>
</dbReference>
<keyword evidence="4" id="KW-0804">Transcription</keyword>
<dbReference type="AlphaFoldDB" id="A0A3D8GV16"/>
<accession>A0A3D8GV16</accession>
<dbReference type="SUPFAM" id="SSF88659">
    <property type="entry name" value="Sigma3 and sigma4 domains of RNA polymerase sigma factors"/>
    <property type="match status" value="1"/>
</dbReference>
<dbReference type="OrthoDB" id="2470088at2"/>
<evidence type="ECO:0000256" key="2">
    <source>
        <dbReference type="ARBA" id="ARBA00023015"/>
    </source>
</evidence>
<evidence type="ECO:0000313" key="8">
    <source>
        <dbReference type="Proteomes" id="UP000257144"/>
    </source>
</evidence>
<comment type="similarity">
    <text evidence="1">Belongs to the sigma-70 factor family. ECF subfamily.</text>
</comment>
<dbReference type="Pfam" id="PF08281">
    <property type="entry name" value="Sigma70_r4_2"/>
    <property type="match status" value="1"/>
</dbReference>
<dbReference type="SUPFAM" id="SSF88946">
    <property type="entry name" value="Sigma2 domain of RNA polymerase sigma factors"/>
    <property type="match status" value="1"/>
</dbReference>
<dbReference type="Pfam" id="PF04542">
    <property type="entry name" value="Sigma70_r2"/>
    <property type="match status" value="1"/>
</dbReference>
<evidence type="ECO:0000313" key="7">
    <source>
        <dbReference type="EMBL" id="RDU38323.1"/>
    </source>
</evidence>
<dbReference type="Gene3D" id="1.10.10.10">
    <property type="entry name" value="Winged helix-like DNA-binding domain superfamily/Winged helix DNA-binding domain"/>
    <property type="match status" value="1"/>
</dbReference>
<dbReference type="PANTHER" id="PTHR43133:SF60">
    <property type="entry name" value="RNA POLYMERASE SIGMA FACTOR SIGV"/>
    <property type="match status" value="1"/>
</dbReference>
<dbReference type="EMBL" id="QNQT01000001">
    <property type="protein sequence ID" value="RDU38323.1"/>
    <property type="molecule type" value="Genomic_DNA"/>
</dbReference>
<comment type="caution">
    <text evidence="7">The sequence shown here is derived from an EMBL/GenBank/DDBJ whole genome shotgun (WGS) entry which is preliminary data.</text>
</comment>
<dbReference type="GO" id="GO:0016987">
    <property type="term" value="F:sigma factor activity"/>
    <property type="evidence" value="ECO:0007669"/>
    <property type="project" value="UniProtKB-KW"/>
</dbReference>
<dbReference type="InterPro" id="IPR039425">
    <property type="entry name" value="RNA_pol_sigma-70-like"/>
</dbReference>
<evidence type="ECO:0000259" key="5">
    <source>
        <dbReference type="Pfam" id="PF04542"/>
    </source>
</evidence>
<dbReference type="InterPro" id="IPR013325">
    <property type="entry name" value="RNA_pol_sigma_r2"/>
</dbReference>
<proteinExistence type="inferred from homology"/>
<protein>
    <submittedName>
        <fullName evidence="7">RNA polymerase sigma factor</fullName>
    </submittedName>
</protein>
<dbReference type="InterPro" id="IPR013324">
    <property type="entry name" value="RNA_pol_sigma_r3/r4-like"/>
</dbReference>
<keyword evidence="2" id="KW-0805">Transcription regulation</keyword>
<dbReference type="InterPro" id="IPR014284">
    <property type="entry name" value="RNA_pol_sigma-70_dom"/>
</dbReference>
<gene>
    <name evidence="7" type="ORF">DRW41_01790</name>
</gene>
<evidence type="ECO:0000256" key="4">
    <source>
        <dbReference type="ARBA" id="ARBA00023163"/>
    </source>
</evidence>
<feature type="domain" description="RNA polymerase sigma-70 region 2" evidence="5">
    <location>
        <begin position="11"/>
        <end position="75"/>
    </location>
</feature>
<keyword evidence="8" id="KW-1185">Reference proteome</keyword>
<evidence type="ECO:0000259" key="6">
    <source>
        <dbReference type="Pfam" id="PF08281"/>
    </source>
</evidence>
<feature type="domain" description="RNA polymerase sigma factor 70 region 4 type 2" evidence="6">
    <location>
        <begin position="106"/>
        <end position="155"/>
    </location>
</feature>
<dbReference type="Proteomes" id="UP000257144">
    <property type="component" value="Unassembled WGS sequence"/>
</dbReference>
<evidence type="ECO:0000256" key="1">
    <source>
        <dbReference type="ARBA" id="ARBA00010641"/>
    </source>
</evidence>
<dbReference type="GO" id="GO:0006352">
    <property type="term" value="P:DNA-templated transcription initiation"/>
    <property type="evidence" value="ECO:0007669"/>
    <property type="project" value="InterPro"/>
</dbReference>
<dbReference type="PANTHER" id="PTHR43133">
    <property type="entry name" value="RNA POLYMERASE ECF-TYPE SIGMA FACTO"/>
    <property type="match status" value="1"/>
</dbReference>